<dbReference type="AlphaFoldDB" id="A0A1H9E3F1"/>
<accession>A0A1H9E3F1</accession>
<sequence>MRGQRAVALAPSLIYWLHPTDQRIDTVEVFTLINKGELPKAMVPNENMSHP</sequence>
<dbReference type="Proteomes" id="UP000199021">
    <property type="component" value="Unassembled WGS sequence"/>
</dbReference>
<dbReference type="EMBL" id="FOFB01000006">
    <property type="protein sequence ID" value="SEQ19458.1"/>
    <property type="molecule type" value="Genomic_DNA"/>
</dbReference>
<name>A0A1H9E3F1_9BACT</name>
<evidence type="ECO:0000313" key="1">
    <source>
        <dbReference type="EMBL" id="SEQ19458.1"/>
    </source>
</evidence>
<dbReference type="InParanoid" id="A0A1H9E3F1"/>
<protein>
    <submittedName>
        <fullName evidence="1">Uncharacterized protein</fullName>
    </submittedName>
</protein>
<gene>
    <name evidence="1" type="ORF">SAMN05444359_106210</name>
</gene>
<organism evidence="1 2">
    <name type="scientific">Neolewinella agarilytica</name>
    <dbReference type="NCBI Taxonomy" id="478744"/>
    <lineage>
        <taxon>Bacteria</taxon>
        <taxon>Pseudomonadati</taxon>
        <taxon>Bacteroidota</taxon>
        <taxon>Saprospiria</taxon>
        <taxon>Saprospirales</taxon>
        <taxon>Lewinellaceae</taxon>
        <taxon>Neolewinella</taxon>
    </lineage>
</organism>
<proteinExistence type="predicted"/>
<evidence type="ECO:0000313" key="2">
    <source>
        <dbReference type="Proteomes" id="UP000199021"/>
    </source>
</evidence>
<reference evidence="2" key="1">
    <citation type="submission" date="2016-10" db="EMBL/GenBank/DDBJ databases">
        <authorList>
            <person name="Varghese N."/>
            <person name="Submissions S."/>
        </authorList>
    </citation>
    <scope>NUCLEOTIDE SEQUENCE [LARGE SCALE GENOMIC DNA]</scope>
    <source>
        <strain evidence="2">DSM 24740</strain>
    </source>
</reference>
<keyword evidence="2" id="KW-1185">Reference proteome</keyword>